<accession>A0AA39XM58</accession>
<dbReference type="SUPFAM" id="SSF57903">
    <property type="entry name" value="FYVE/PHD zinc finger"/>
    <property type="match status" value="1"/>
</dbReference>
<feature type="region of interest" description="Disordered" evidence="1">
    <location>
        <begin position="191"/>
        <end position="274"/>
    </location>
</feature>
<protein>
    <submittedName>
        <fullName evidence="2">Uncharacterized protein</fullName>
    </submittedName>
</protein>
<name>A0AA39XM58_9PEZI</name>
<keyword evidence="3" id="KW-1185">Reference proteome</keyword>
<organism evidence="2 3">
    <name type="scientific">Bombardia bombarda</name>
    <dbReference type="NCBI Taxonomy" id="252184"/>
    <lineage>
        <taxon>Eukaryota</taxon>
        <taxon>Fungi</taxon>
        <taxon>Dikarya</taxon>
        <taxon>Ascomycota</taxon>
        <taxon>Pezizomycotina</taxon>
        <taxon>Sordariomycetes</taxon>
        <taxon>Sordariomycetidae</taxon>
        <taxon>Sordariales</taxon>
        <taxon>Lasiosphaeriaceae</taxon>
        <taxon>Bombardia</taxon>
    </lineage>
</organism>
<dbReference type="InterPro" id="IPR011011">
    <property type="entry name" value="Znf_FYVE_PHD"/>
</dbReference>
<sequence length="357" mass="38798">MLLASTLRCCNEHLPVDPDETLRFRARARNWFYMDDAAGRGSYSGKSGQCARDLVGGCRRCGTVVCRNCAIKPPASIALRDRHRRICAACTKAPLGHLVRPRLDASLSLASSDDLQRAICKCASDGVWLCQPCGRTIRSDDYDYKNIWKWRHQYTDVLGGLGTGIGDGDRGVICGRGAGCCAARERAEEVDCDAEDAREATTNGSLTPSPHQQQQQQPSSSSQNNNNQQHSSLSSLTLPPWGTSSSSGGGGSGGNAVTTATTDEGRTTPSPAQLHKPGYVRQEVEGIGGRIKKKLLRIVRVGACVPEWADERDRGSILGREVQGRVRSWCGWCWRVIPGEKDYECMEGEGDVEEKKG</sequence>
<proteinExistence type="predicted"/>
<reference evidence="2" key="1">
    <citation type="submission" date="2023-06" db="EMBL/GenBank/DDBJ databases">
        <title>Genome-scale phylogeny and comparative genomics of the fungal order Sordariales.</title>
        <authorList>
            <consortium name="Lawrence Berkeley National Laboratory"/>
            <person name="Hensen N."/>
            <person name="Bonometti L."/>
            <person name="Westerberg I."/>
            <person name="Brannstrom I.O."/>
            <person name="Guillou S."/>
            <person name="Cros-Aarteil S."/>
            <person name="Calhoun S."/>
            <person name="Haridas S."/>
            <person name="Kuo A."/>
            <person name="Mondo S."/>
            <person name="Pangilinan J."/>
            <person name="Riley R."/>
            <person name="LaButti K."/>
            <person name="Andreopoulos B."/>
            <person name="Lipzen A."/>
            <person name="Chen C."/>
            <person name="Yanf M."/>
            <person name="Daum C."/>
            <person name="Ng V."/>
            <person name="Clum A."/>
            <person name="Steindorff A."/>
            <person name="Ohm R."/>
            <person name="Martin F."/>
            <person name="Silar P."/>
            <person name="Natvig D."/>
            <person name="Lalanne C."/>
            <person name="Gautier V."/>
            <person name="Ament-velasquez S.L."/>
            <person name="Kruys A."/>
            <person name="Hutchinson M.I."/>
            <person name="Powell A.J."/>
            <person name="Barry K."/>
            <person name="Miller A.N."/>
            <person name="Grigoriev I.V."/>
            <person name="Debuchy R."/>
            <person name="Gladieux P."/>
            <person name="Thoren M.H."/>
            <person name="Johannesson H."/>
        </authorList>
    </citation>
    <scope>NUCLEOTIDE SEQUENCE</scope>
    <source>
        <strain evidence="2">SMH3391-2</strain>
    </source>
</reference>
<feature type="compositionally biased region" description="Polar residues" evidence="1">
    <location>
        <begin position="256"/>
        <end position="271"/>
    </location>
</feature>
<dbReference type="Proteomes" id="UP001174934">
    <property type="component" value="Unassembled WGS sequence"/>
</dbReference>
<evidence type="ECO:0000256" key="1">
    <source>
        <dbReference type="SAM" id="MobiDB-lite"/>
    </source>
</evidence>
<evidence type="ECO:0000313" key="3">
    <source>
        <dbReference type="Proteomes" id="UP001174934"/>
    </source>
</evidence>
<evidence type="ECO:0000313" key="2">
    <source>
        <dbReference type="EMBL" id="KAK0635787.1"/>
    </source>
</evidence>
<dbReference type="EMBL" id="JAULSR010000001">
    <property type="protein sequence ID" value="KAK0635787.1"/>
    <property type="molecule type" value="Genomic_DNA"/>
</dbReference>
<dbReference type="AlphaFoldDB" id="A0AA39XM58"/>
<feature type="compositionally biased region" description="Low complexity" evidence="1">
    <location>
        <begin position="205"/>
        <end position="246"/>
    </location>
</feature>
<gene>
    <name evidence="2" type="ORF">B0T17DRAFT_57394</name>
</gene>
<comment type="caution">
    <text evidence="2">The sequence shown here is derived from an EMBL/GenBank/DDBJ whole genome shotgun (WGS) entry which is preliminary data.</text>
</comment>